<proteinExistence type="predicted"/>
<evidence type="ECO:0000313" key="2">
    <source>
        <dbReference type="Proteomes" id="UP000251082"/>
    </source>
</evidence>
<protein>
    <submittedName>
        <fullName evidence="1">Bacteriophage protein</fullName>
    </submittedName>
</protein>
<dbReference type="EMBL" id="UAUQ01000014">
    <property type="protein sequence ID" value="SPZ79950.1"/>
    <property type="molecule type" value="Genomic_DNA"/>
</dbReference>
<organism evidence="1 2">
    <name type="scientific">Shigella dysenteriae</name>
    <dbReference type="NCBI Taxonomy" id="622"/>
    <lineage>
        <taxon>Bacteria</taxon>
        <taxon>Pseudomonadati</taxon>
        <taxon>Pseudomonadota</taxon>
        <taxon>Gammaproteobacteria</taxon>
        <taxon>Enterobacterales</taxon>
        <taxon>Enterobacteriaceae</taxon>
        <taxon>Shigella</taxon>
    </lineage>
</organism>
<gene>
    <name evidence="1" type="ORF">NCTC4837_04684</name>
</gene>
<evidence type="ECO:0000313" key="1">
    <source>
        <dbReference type="EMBL" id="SPZ79950.1"/>
    </source>
</evidence>
<name>A0A2X2KT08_SHIDY</name>
<dbReference type="Proteomes" id="UP000251082">
    <property type="component" value="Unassembled WGS sequence"/>
</dbReference>
<reference evidence="1 2" key="1">
    <citation type="submission" date="2018-06" db="EMBL/GenBank/DDBJ databases">
        <authorList>
            <consortium name="Pathogen Informatics"/>
            <person name="Doyle S."/>
        </authorList>
    </citation>
    <scope>NUCLEOTIDE SEQUENCE [LARGE SCALE GENOMIC DNA]</scope>
    <source>
        <strain evidence="1 2">NCTC4837</strain>
    </source>
</reference>
<accession>A0A2X2KT08</accession>
<dbReference type="InterPro" id="IPR021283">
    <property type="entry name" value="Phage_Wedge1"/>
</dbReference>
<dbReference type="AlphaFoldDB" id="A0A2X2KT08"/>
<dbReference type="Pfam" id="PF11041">
    <property type="entry name" value="Phage_Wedge1"/>
    <property type="match status" value="1"/>
</dbReference>
<sequence length="81" mass="8886">MKAMSNITDCSVPDINRMLRFMFGKKRRAYVLNNGGLRMSYVFESALSSAELAIIQSSGALPSPPGVYVSVVLKESRNEGQ</sequence>